<sequence>MNKILDISNLKFSYNKDKEIFSNFSLSIKEREKIFLNGPNGSGKTTLFKIMTNIIENDSLTYNLYFKGKNCNFNQIKKSFIYIPDKTYLLEPISGYKNIEFFKLLWKEDDNYYKIVYNLCEAFNLENSLKELVENFSLGMKQKLFLATLLARKGDVILLDEPYNNLDASSREFLTNYLIKERKEAFILASHTLPENISFDKIINL</sequence>
<dbReference type="InterPro" id="IPR003593">
    <property type="entry name" value="AAA+_ATPase"/>
</dbReference>
<name>A0A1M6NXE8_9FIRM</name>
<dbReference type="SMART" id="SM00382">
    <property type="entry name" value="AAA"/>
    <property type="match status" value="1"/>
</dbReference>
<dbReference type="PROSITE" id="PS50893">
    <property type="entry name" value="ABC_TRANSPORTER_2"/>
    <property type="match status" value="1"/>
</dbReference>
<dbReference type="PANTHER" id="PTHR42939:SF1">
    <property type="entry name" value="ABC TRANSPORTER ATP-BINDING PROTEIN ALBC-RELATED"/>
    <property type="match status" value="1"/>
</dbReference>
<dbReference type="InterPro" id="IPR051782">
    <property type="entry name" value="ABC_Transporter_VariousFunc"/>
</dbReference>
<keyword evidence="3 5" id="KW-0067">ATP-binding</keyword>
<dbReference type="PANTHER" id="PTHR42939">
    <property type="entry name" value="ABC TRANSPORTER ATP-BINDING PROTEIN ALBC-RELATED"/>
    <property type="match status" value="1"/>
</dbReference>
<organism evidence="5 6">
    <name type="scientific">Anaerobranca californiensis DSM 14826</name>
    <dbReference type="NCBI Taxonomy" id="1120989"/>
    <lineage>
        <taxon>Bacteria</taxon>
        <taxon>Bacillati</taxon>
        <taxon>Bacillota</taxon>
        <taxon>Clostridia</taxon>
        <taxon>Eubacteriales</taxon>
        <taxon>Proteinivoracaceae</taxon>
        <taxon>Anaerobranca</taxon>
    </lineage>
</organism>
<dbReference type="GO" id="GO:0016887">
    <property type="term" value="F:ATP hydrolysis activity"/>
    <property type="evidence" value="ECO:0007669"/>
    <property type="project" value="InterPro"/>
</dbReference>
<dbReference type="InterPro" id="IPR017871">
    <property type="entry name" value="ABC_transporter-like_CS"/>
</dbReference>
<gene>
    <name evidence="5" type="ORF">SAMN02745227_01264</name>
</gene>
<dbReference type="Proteomes" id="UP000243547">
    <property type="component" value="Unassembled WGS sequence"/>
</dbReference>
<dbReference type="EMBL" id="FRAI01000012">
    <property type="protein sequence ID" value="SHK00320.1"/>
    <property type="molecule type" value="Genomic_DNA"/>
</dbReference>
<dbReference type="PROSITE" id="PS00211">
    <property type="entry name" value="ABC_TRANSPORTER_1"/>
    <property type="match status" value="1"/>
</dbReference>
<keyword evidence="2" id="KW-0547">Nucleotide-binding</keyword>
<accession>A0A1M6NXE8</accession>
<dbReference type="InterPro" id="IPR003439">
    <property type="entry name" value="ABC_transporter-like_ATP-bd"/>
</dbReference>
<evidence type="ECO:0000256" key="2">
    <source>
        <dbReference type="ARBA" id="ARBA00022741"/>
    </source>
</evidence>
<dbReference type="AlphaFoldDB" id="A0A1M6NXE8"/>
<dbReference type="Gene3D" id="3.40.50.300">
    <property type="entry name" value="P-loop containing nucleotide triphosphate hydrolases"/>
    <property type="match status" value="1"/>
</dbReference>
<evidence type="ECO:0000259" key="4">
    <source>
        <dbReference type="PROSITE" id="PS50893"/>
    </source>
</evidence>
<keyword evidence="6" id="KW-1185">Reference proteome</keyword>
<dbReference type="SUPFAM" id="SSF52540">
    <property type="entry name" value="P-loop containing nucleoside triphosphate hydrolases"/>
    <property type="match status" value="1"/>
</dbReference>
<dbReference type="OrthoDB" id="9804819at2"/>
<evidence type="ECO:0000313" key="5">
    <source>
        <dbReference type="EMBL" id="SHK00320.1"/>
    </source>
</evidence>
<dbReference type="GO" id="GO:0005524">
    <property type="term" value="F:ATP binding"/>
    <property type="evidence" value="ECO:0007669"/>
    <property type="project" value="UniProtKB-KW"/>
</dbReference>
<protein>
    <submittedName>
        <fullName evidence="5">ABC-2 type transport system ATP-binding protein</fullName>
    </submittedName>
</protein>
<dbReference type="InterPro" id="IPR027417">
    <property type="entry name" value="P-loop_NTPase"/>
</dbReference>
<proteinExistence type="predicted"/>
<dbReference type="Pfam" id="PF00005">
    <property type="entry name" value="ABC_tran"/>
    <property type="match status" value="1"/>
</dbReference>
<evidence type="ECO:0000256" key="3">
    <source>
        <dbReference type="ARBA" id="ARBA00022840"/>
    </source>
</evidence>
<keyword evidence="1" id="KW-0813">Transport</keyword>
<evidence type="ECO:0000256" key="1">
    <source>
        <dbReference type="ARBA" id="ARBA00022448"/>
    </source>
</evidence>
<reference evidence="6" key="1">
    <citation type="submission" date="2016-11" db="EMBL/GenBank/DDBJ databases">
        <authorList>
            <person name="Varghese N."/>
            <person name="Submissions S."/>
        </authorList>
    </citation>
    <scope>NUCLEOTIDE SEQUENCE [LARGE SCALE GENOMIC DNA]</scope>
    <source>
        <strain evidence="6">DSM 14826</strain>
    </source>
</reference>
<feature type="domain" description="ABC transporter" evidence="4">
    <location>
        <begin position="5"/>
        <end position="205"/>
    </location>
</feature>
<evidence type="ECO:0000313" key="6">
    <source>
        <dbReference type="Proteomes" id="UP000243547"/>
    </source>
</evidence>
<dbReference type="RefSeq" id="WP_072907249.1">
    <property type="nucleotide sequence ID" value="NZ_FRAI01000012.1"/>
</dbReference>
<dbReference type="STRING" id="1120989.SAMN02745227_01264"/>